<dbReference type="InterPro" id="IPR009053">
    <property type="entry name" value="Prefoldin"/>
</dbReference>
<dbReference type="GO" id="GO:0045746">
    <property type="term" value="P:negative regulation of Notch signaling pathway"/>
    <property type="evidence" value="ECO:0007669"/>
    <property type="project" value="Ensembl"/>
</dbReference>
<dbReference type="AlphaFoldDB" id="A0A8C4X106"/>
<dbReference type="GO" id="GO:0000785">
    <property type="term" value="C:chromatin"/>
    <property type="evidence" value="ECO:0007669"/>
    <property type="project" value="Ensembl"/>
</dbReference>
<keyword evidence="5" id="KW-1185">Reference proteome</keyword>
<dbReference type="PANTHER" id="PTHR13345">
    <property type="entry name" value="MEDIATOR OF RNA POLYMERASE II TRANSCRIPTION SUBUNIT 10"/>
    <property type="match status" value="1"/>
</dbReference>
<dbReference type="InterPro" id="IPR004127">
    <property type="entry name" value="Prefoldin_subunit_alpha"/>
</dbReference>
<dbReference type="SUPFAM" id="SSF46579">
    <property type="entry name" value="Prefoldin"/>
    <property type="match status" value="1"/>
</dbReference>
<dbReference type="GO" id="GO:0001525">
    <property type="term" value="P:angiogenesis"/>
    <property type="evidence" value="ECO:0007669"/>
    <property type="project" value="Ensembl"/>
</dbReference>
<reference evidence="4" key="2">
    <citation type="submission" date="2025-09" db="UniProtKB">
        <authorList>
            <consortium name="Ensembl"/>
        </authorList>
    </citation>
    <scope>IDENTIFICATION</scope>
</reference>
<evidence type="ECO:0000256" key="1">
    <source>
        <dbReference type="ARBA" id="ARBA00007666"/>
    </source>
</evidence>
<dbReference type="InterPro" id="IPR003994">
    <property type="entry name" value="UXT"/>
</dbReference>
<dbReference type="GO" id="GO:0045944">
    <property type="term" value="P:positive regulation of transcription by RNA polymerase II"/>
    <property type="evidence" value="ECO:0007669"/>
    <property type="project" value="TreeGrafter"/>
</dbReference>
<name>A0A8C4X106_EPTBU</name>
<evidence type="ECO:0000256" key="3">
    <source>
        <dbReference type="ARBA" id="ARBA00082448"/>
    </source>
</evidence>
<accession>A0A8C4X106</accession>
<evidence type="ECO:0000313" key="5">
    <source>
        <dbReference type="Proteomes" id="UP000694388"/>
    </source>
</evidence>
<sequence>MLLHITFGTMITANPFLTRKVLDQRDEMYEQMSHYLQLQNIIERLQEASSDKEMKMQVDLGCNFYVEARVPDASRIFVAVGYGFFVEFTHEEALRFIDKKVKRLTECSDVLTKDSAKIKANIKIVLEGLRELQHLPDFADECRREVL</sequence>
<dbReference type="GeneTree" id="ENSGT00390000018078"/>
<reference evidence="4" key="1">
    <citation type="submission" date="2025-08" db="UniProtKB">
        <authorList>
            <consortium name="Ensembl"/>
        </authorList>
    </citation>
    <scope>IDENTIFICATION</scope>
</reference>
<dbReference type="FunFam" id="1.10.287.370:FF:000007">
    <property type="entry name" value="UXT isoform 1"/>
    <property type="match status" value="1"/>
</dbReference>
<proteinExistence type="inferred from homology"/>
<dbReference type="Proteomes" id="UP000694388">
    <property type="component" value="Unplaced"/>
</dbReference>
<comment type="similarity">
    <text evidence="1">Belongs to the UXT family.</text>
</comment>
<evidence type="ECO:0000256" key="2">
    <source>
        <dbReference type="ARBA" id="ARBA00070776"/>
    </source>
</evidence>
<dbReference type="PANTHER" id="PTHR13345:SF9">
    <property type="entry name" value="PROTEIN UXT"/>
    <property type="match status" value="1"/>
</dbReference>
<protein>
    <recommendedName>
        <fullName evidence="2">Protein UXT</fullName>
    </recommendedName>
    <alternativeName>
        <fullName evidence="3">Ubiquitously expressed transcript protein</fullName>
    </alternativeName>
</protein>
<dbReference type="Pfam" id="PF02996">
    <property type="entry name" value="Prefoldin"/>
    <property type="match status" value="1"/>
</dbReference>
<dbReference type="Ensembl" id="ENSEBUT00000025362.1">
    <property type="protein sequence ID" value="ENSEBUP00000024786.1"/>
    <property type="gene ID" value="ENSEBUG00000015311.1"/>
</dbReference>
<dbReference type="GO" id="GO:0000122">
    <property type="term" value="P:negative regulation of transcription by RNA polymerase II"/>
    <property type="evidence" value="ECO:0007669"/>
    <property type="project" value="InterPro"/>
</dbReference>
<organism evidence="4 5">
    <name type="scientific">Eptatretus burgeri</name>
    <name type="common">Inshore hagfish</name>
    <dbReference type="NCBI Taxonomy" id="7764"/>
    <lineage>
        <taxon>Eukaryota</taxon>
        <taxon>Metazoa</taxon>
        <taxon>Chordata</taxon>
        <taxon>Craniata</taxon>
        <taxon>Vertebrata</taxon>
        <taxon>Cyclostomata</taxon>
        <taxon>Myxini</taxon>
        <taxon>Myxiniformes</taxon>
        <taxon>Myxinidae</taxon>
        <taxon>Eptatretinae</taxon>
        <taxon>Eptatretus</taxon>
    </lineage>
</organism>
<dbReference type="GO" id="GO:0016592">
    <property type="term" value="C:mediator complex"/>
    <property type="evidence" value="ECO:0007669"/>
    <property type="project" value="TreeGrafter"/>
</dbReference>
<dbReference type="GO" id="GO:0003714">
    <property type="term" value="F:transcription corepressor activity"/>
    <property type="evidence" value="ECO:0007669"/>
    <property type="project" value="InterPro"/>
</dbReference>
<dbReference type="OMA" id="GCNFFTD"/>
<dbReference type="CDD" id="cd23158">
    <property type="entry name" value="Prefoldin_UXT"/>
    <property type="match status" value="1"/>
</dbReference>
<dbReference type="Gene3D" id="1.10.287.370">
    <property type="match status" value="1"/>
</dbReference>
<evidence type="ECO:0000313" key="4">
    <source>
        <dbReference type="Ensembl" id="ENSEBUP00000024786.1"/>
    </source>
</evidence>
<dbReference type="PRINTS" id="PR01502">
    <property type="entry name" value="UXTPROTEIN"/>
</dbReference>
<dbReference type="NCBIfam" id="TIGR00293">
    <property type="entry name" value="prefoldin subunit alpha"/>
    <property type="match status" value="1"/>
</dbReference>